<dbReference type="InterPro" id="IPR054353">
    <property type="entry name" value="IstA-like_C"/>
</dbReference>
<dbReference type="Pfam" id="PF00665">
    <property type="entry name" value="rve"/>
    <property type="match status" value="1"/>
</dbReference>
<dbReference type="EMBL" id="BLPG01000001">
    <property type="protein sequence ID" value="GFJ93287.1"/>
    <property type="molecule type" value="Genomic_DNA"/>
</dbReference>
<name>A0A6V8LGT5_9ACTN</name>
<dbReference type="Proteomes" id="UP000482960">
    <property type="component" value="Unassembled WGS sequence"/>
</dbReference>
<dbReference type="GO" id="GO:0015074">
    <property type="term" value="P:DNA integration"/>
    <property type="evidence" value="ECO:0007669"/>
    <property type="project" value="InterPro"/>
</dbReference>
<gene>
    <name evidence="3" type="ORF">Prum_069290</name>
</gene>
<dbReference type="PROSITE" id="PS50994">
    <property type="entry name" value="INTEGRASE"/>
    <property type="match status" value="1"/>
</dbReference>
<evidence type="ECO:0000313" key="3">
    <source>
        <dbReference type="EMBL" id="GFJ93287.1"/>
    </source>
</evidence>
<evidence type="ECO:0000256" key="1">
    <source>
        <dbReference type="ARBA" id="ARBA00009277"/>
    </source>
</evidence>
<comment type="similarity">
    <text evidence="1">Belongs to the transposase IS21/IS408/IS1162 family.</text>
</comment>
<evidence type="ECO:0000313" key="4">
    <source>
        <dbReference type="Proteomes" id="UP000482960"/>
    </source>
</evidence>
<accession>A0A6V8LGT5</accession>
<reference evidence="3 4" key="2">
    <citation type="submission" date="2020-03" db="EMBL/GenBank/DDBJ databases">
        <authorList>
            <person name="Ichikawa N."/>
            <person name="Kimura A."/>
            <person name="Kitahashi Y."/>
            <person name="Uohara A."/>
        </authorList>
    </citation>
    <scope>NUCLEOTIDE SEQUENCE [LARGE SCALE GENOMIC DNA]</scope>
    <source>
        <strain evidence="3 4">NBRC 108638</strain>
    </source>
</reference>
<sequence>MRGVGVWSSQEISLPPFPGGVEAPMARRSFYVIDIVEILVHWHAGRSQHELAASLAVDRKTIRKYTAPAIAAGVVPGGPARSQDEWAQLVRGWFPELVDTRLRQVTWPAIEVHRDYVAGQLQAGVTAATIHQRLRDEHGLEASVASFRRWVRANLPEETRRALVRVLGETPPAGHEAQVDYGRLGMWTDPGTGKRVTVWAFVMVLAHSRHMFVRPVLRMDQRAWTESHVEAFRFFGGVPERIVPDNLATGVERADLYDPKLNRSYAELAEHYGTLIDPARARKPRDKPRVERPMPYVRDSLWRGRQFDTVGQMQAAAVDWCLKVAGQRASRPLDGAAPVAVFQAVEASALGPLPARPFVLATWSTGKVGPDIHVKVGKALYSVPWRLIGQRLDARETWTTVQMFHNGQLVATHGRASKGKRTDTSHYPPEKIAFAMRTPTWCRRRAAEIGPACTTVIACLLEVGALYRLRSAQGVLGLADKHGPGRLEAACGKAVVAGDPSYRTIKGILAAGVETDPPPPPTGDGGAAAHLHGPAALFDNVYPLPARDGDEGAA</sequence>
<dbReference type="Pfam" id="PF22483">
    <property type="entry name" value="Mu-transpos_C_2"/>
    <property type="match status" value="1"/>
</dbReference>
<dbReference type="InterPro" id="IPR036397">
    <property type="entry name" value="RNaseH_sf"/>
</dbReference>
<dbReference type="Gene3D" id="3.30.420.10">
    <property type="entry name" value="Ribonuclease H-like superfamily/Ribonuclease H"/>
    <property type="match status" value="1"/>
</dbReference>
<evidence type="ECO:0000259" key="2">
    <source>
        <dbReference type="PROSITE" id="PS50994"/>
    </source>
</evidence>
<dbReference type="GO" id="GO:0003676">
    <property type="term" value="F:nucleic acid binding"/>
    <property type="evidence" value="ECO:0007669"/>
    <property type="project" value="InterPro"/>
</dbReference>
<organism evidence="3 4">
    <name type="scientific">Phytohabitans rumicis</name>
    <dbReference type="NCBI Taxonomy" id="1076125"/>
    <lineage>
        <taxon>Bacteria</taxon>
        <taxon>Bacillati</taxon>
        <taxon>Actinomycetota</taxon>
        <taxon>Actinomycetes</taxon>
        <taxon>Micromonosporales</taxon>
        <taxon>Micromonosporaceae</taxon>
    </lineage>
</organism>
<dbReference type="PANTHER" id="PTHR35004">
    <property type="entry name" value="TRANSPOSASE RV3428C-RELATED"/>
    <property type="match status" value="1"/>
</dbReference>
<protein>
    <recommendedName>
        <fullName evidence="2">Integrase catalytic domain-containing protein</fullName>
    </recommendedName>
</protein>
<dbReference type="InterPro" id="IPR012337">
    <property type="entry name" value="RNaseH-like_sf"/>
</dbReference>
<comment type="caution">
    <text evidence="3">The sequence shown here is derived from an EMBL/GenBank/DDBJ whole genome shotgun (WGS) entry which is preliminary data.</text>
</comment>
<dbReference type="NCBIfam" id="NF033546">
    <property type="entry name" value="transpos_IS21"/>
    <property type="match status" value="1"/>
</dbReference>
<keyword evidence="4" id="KW-1185">Reference proteome</keyword>
<dbReference type="AlphaFoldDB" id="A0A6V8LGT5"/>
<dbReference type="PANTHER" id="PTHR35004:SF8">
    <property type="entry name" value="TRANSPOSASE RV3428C-RELATED"/>
    <property type="match status" value="1"/>
</dbReference>
<proteinExistence type="inferred from homology"/>
<reference evidence="3 4" key="1">
    <citation type="submission" date="2020-03" db="EMBL/GenBank/DDBJ databases">
        <title>Whole genome shotgun sequence of Phytohabitans rumicis NBRC 108638.</title>
        <authorList>
            <person name="Komaki H."/>
            <person name="Tamura T."/>
        </authorList>
    </citation>
    <scope>NUCLEOTIDE SEQUENCE [LARGE SCALE GENOMIC DNA]</scope>
    <source>
        <strain evidence="3 4">NBRC 108638</strain>
    </source>
</reference>
<dbReference type="SUPFAM" id="SSF53098">
    <property type="entry name" value="Ribonuclease H-like"/>
    <property type="match status" value="1"/>
</dbReference>
<feature type="domain" description="Integrase catalytic" evidence="2">
    <location>
        <begin position="167"/>
        <end position="346"/>
    </location>
</feature>
<dbReference type="InterPro" id="IPR001584">
    <property type="entry name" value="Integrase_cat-core"/>
</dbReference>